<dbReference type="GO" id="GO:0007219">
    <property type="term" value="P:Notch signaling pathway"/>
    <property type="evidence" value="ECO:0007669"/>
    <property type="project" value="InterPro"/>
</dbReference>
<dbReference type="SUPFAM" id="SSF57850">
    <property type="entry name" value="RING/U-box"/>
    <property type="match status" value="1"/>
</dbReference>
<evidence type="ECO:0000256" key="10">
    <source>
        <dbReference type="SAM" id="MobiDB-lite"/>
    </source>
</evidence>
<dbReference type="PROSITE" id="PS50089">
    <property type="entry name" value="ZF_RING_2"/>
    <property type="match status" value="1"/>
</dbReference>
<feature type="region of interest" description="Disordered" evidence="10">
    <location>
        <begin position="493"/>
        <end position="534"/>
    </location>
</feature>
<dbReference type="Pfam" id="PF01661">
    <property type="entry name" value="Macro"/>
    <property type="match status" value="1"/>
</dbReference>
<evidence type="ECO:0000256" key="9">
    <source>
        <dbReference type="RuleBase" id="RU367105"/>
    </source>
</evidence>
<dbReference type="PANTHER" id="PTHR12622">
    <property type="entry name" value="DELTEX-RELATED"/>
    <property type="match status" value="1"/>
</dbReference>
<dbReference type="Proteomes" id="UP000515135">
    <property type="component" value="Unplaced"/>
</dbReference>
<evidence type="ECO:0000259" key="11">
    <source>
        <dbReference type="PROSITE" id="PS50089"/>
    </source>
</evidence>
<dbReference type="CDD" id="cd02907">
    <property type="entry name" value="Macro_Af1521_BAL-like"/>
    <property type="match status" value="1"/>
</dbReference>
<feature type="domain" description="RING-type" evidence="11">
    <location>
        <begin position="538"/>
        <end position="577"/>
    </location>
</feature>
<reference evidence="14" key="1">
    <citation type="submission" date="2025-08" db="UniProtKB">
        <authorList>
            <consortium name="RefSeq"/>
        </authorList>
    </citation>
    <scope>IDENTIFICATION</scope>
    <source>
        <tissue evidence="14">Gonad</tissue>
    </source>
</reference>
<feature type="region of interest" description="Disordered" evidence="10">
    <location>
        <begin position="1"/>
        <end position="86"/>
    </location>
</feature>
<dbReference type="InterPro" id="IPR001841">
    <property type="entry name" value="Znf_RING"/>
</dbReference>
<evidence type="ECO:0000256" key="3">
    <source>
        <dbReference type="ARBA" id="ARBA00009413"/>
    </source>
</evidence>
<organism evidence="13 14">
    <name type="scientific">Branchiostoma belcheri</name>
    <name type="common">Amphioxus</name>
    <dbReference type="NCBI Taxonomy" id="7741"/>
    <lineage>
        <taxon>Eukaryota</taxon>
        <taxon>Metazoa</taxon>
        <taxon>Chordata</taxon>
        <taxon>Cephalochordata</taxon>
        <taxon>Leptocardii</taxon>
        <taxon>Amphioxiformes</taxon>
        <taxon>Branchiostomatidae</taxon>
        <taxon>Branchiostoma</taxon>
    </lineage>
</organism>
<keyword evidence="6 8" id="KW-0863">Zinc-finger</keyword>
<evidence type="ECO:0000256" key="8">
    <source>
        <dbReference type="PROSITE-ProRule" id="PRU00175"/>
    </source>
</evidence>
<dbReference type="InterPro" id="IPR017907">
    <property type="entry name" value="Znf_RING_CS"/>
</dbReference>
<dbReference type="GO" id="GO:0016567">
    <property type="term" value="P:protein ubiquitination"/>
    <property type="evidence" value="ECO:0007669"/>
    <property type="project" value="UniProtKB-UniRule"/>
</dbReference>
<evidence type="ECO:0000256" key="7">
    <source>
        <dbReference type="ARBA" id="ARBA00022833"/>
    </source>
</evidence>
<accession>A0A6P5ATB5</accession>
<dbReference type="OrthoDB" id="527344at2759"/>
<keyword evidence="7 9" id="KW-0862">Zinc</keyword>
<dbReference type="SMART" id="SM00184">
    <property type="entry name" value="RING"/>
    <property type="match status" value="1"/>
</dbReference>
<evidence type="ECO:0000256" key="6">
    <source>
        <dbReference type="ARBA" id="ARBA00022771"/>
    </source>
</evidence>
<dbReference type="EC" id="2.3.2.27" evidence="9"/>
<protein>
    <recommendedName>
        <fullName evidence="9">E3 ubiquitin-protein ligase</fullName>
        <ecNumber evidence="9">2.3.2.27</ecNumber>
    </recommendedName>
</protein>
<name>A0A6P5ATB5_BRABE</name>
<dbReference type="SUPFAM" id="SSF52949">
    <property type="entry name" value="Macro domain-like"/>
    <property type="match status" value="1"/>
</dbReference>
<dbReference type="PROSITE" id="PS00518">
    <property type="entry name" value="ZF_RING_1"/>
    <property type="match status" value="1"/>
</dbReference>
<dbReference type="GO" id="GO:0061630">
    <property type="term" value="F:ubiquitin protein ligase activity"/>
    <property type="evidence" value="ECO:0007669"/>
    <property type="project" value="UniProtKB-UniRule"/>
</dbReference>
<dbReference type="InterPro" id="IPR039398">
    <property type="entry name" value="Deltex_fam"/>
</dbReference>
<dbReference type="PROSITE" id="PS51154">
    <property type="entry name" value="MACRO"/>
    <property type="match status" value="1"/>
</dbReference>
<sequence>MEGSSGSLSQRQHDETSHLSLGATKVRGIGNQHTMGAHSSSGFSGSDNQPIHVGASPDRGKSMVTSKHQTNNGDDNDNAQTTVGDQGDDYLTVDPWALHILKQTKKSELQKSLTQNHVRLLPNKAHTSVQFIPIDRSQPSNLEKARNDFVDLYQDVFGSLKYEDMDISGYSIGSDEARKALERVTEAYSLVQMTEVEDRIFSFYGVESDIREARKTLCAMLDLPMHRKDRLARQNVATRNDTPTSTTAQPVPGTSSSPMLHGDQQFECNLNGVKITVMKGDITKQGVDVIVNASDTNLLHGGGVAAAIVRAGGPTIQSECRDYLTSQGPIKTTECMWTTPGHLPCKQIIHAAGPKHYDSNTLQMMRQTFINIFTMAVELKATSVAVPAISTGMYGVPADVCAQAIFDAIMDFTQHGSTSLSNICIVDINLTTVQDIAAHFKGSSDSFPTAFTGSSSKRKTHSSMSTGYTGSLGGHKAATTYTTGSKSYANATRSGDGASGVGQVVSASHKKQLHTERSTKGSAASGPSKDADDQEKTCPICLDDFNDPKTIPQCKHKFCKNCLDQALKAASQCPICKTVVGTLTGTQPKRGTMRDRVDNYTTLPGYPKCGTIVIDYHFPAGTQGPEHPNPGRPYYATSRRAYLPDNREGREVLALLRRAFNQRLVFTVGTSASTGLSDNVIWNDIHHKTNTHGGPTNYGYPDPDYMRRVKEELAAKGIK</sequence>
<feature type="compositionally biased region" description="Polar residues" evidence="10">
    <location>
        <begin position="1"/>
        <end position="10"/>
    </location>
</feature>
<comment type="subcellular location">
    <subcellularLocation>
        <location evidence="9">Cytoplasm</location>
    </subcellularLocation>
</comment>
<dbReference type="CDD" id="cd09633">
    <property type="entry name" value="Deltex_C"/>
    <property type="match status" value="1"/>
</dbReference>
<dbReference type="InterPro" id="IPR013083">
    <property type="entry name" value="Znf_RING/FYVE/PHD"/>
</dbReference>
<dbReference type="InterPro" id="IPR043472">
    <property type="entry name" value="Macro_dom-like"/>
</dbReference>
<comment type="catalytic activity">
    <reaction evidence="1 9">
        <text>S-ubiquitinyl-[E2 ubiquitin-conjugating enzyme]-L-cysteine + [acceptor protein]-L-lysine = [E2 ubiquitin-conjugating enzyme]-L-cysteine + N(6)-ubiquitinyl-[acceptor protein]-L-lysine.</text>
        <dbReference type="EC" id="2.3.2.27"/>
    </reaction>
</comment>
<dbReference type="KEGG" id="bbel:109486858"/>
<evidence type="ECO:0000313" key="13">
    <source>
        <dbReference type="Proteomes" id="UP000515135"/>
    </source>
</evidence>
<dbReference type="GO" id="GO:0005737">
    <property type="term" value="C:cytoplasm"/>
    <property type="evidence" value="ECO:0007669"/>
    <property type="project" value="UniProtKB-SubCell"/>
</dbReference>
<feature type="compositionally biased region" description="Polar residues" evidence="10">
    <location>
        <begin position="31"/>
        <end position="49"/>
    </location>
</feature>
<dbReference type="InterPro" id="IPR039399">
    <property type="entry name" value="Deltex_C_sf"/>
</dbReference>
<feature type="region of interest" description="Disordered" evidence="10">
    <location>
        <begin position="449"/>
        <end position="468"/>
    </location>
</feature>
<evidence type="ECO:0000256" key="2">
    <source>
        <dbReference type="ARBA" id="ARBA00004906"/>
    </source>
</evidence>
<dbReference type="InterPro" id="IPR039396">
    <property type="entry name" value="Deltex_C"/>
</dbReference>
<dbReference type="Gene3D" id="3.40.220.10">
    <property type="entry name" value="Leucine Aminopeptidase, subunit E, domain 1"/>
    <property type="match status" value="1"/>
</dbReference>
<keyword evidence="13" id="KW-1185">Reference proteome</keyword>
<evidence type="ECO:0000313" key="14">
    <source>
        <dbReference type="RefSeq" id="XP_019646327.1"/>
    </source>
</evidence>
<dbReference type="SMART" id="SM00506">
    <property type="entry name" value="A1pp"/>
    <property type="match status" value="1"/>
</dbReference>
<proteinExistence type="inferred from homology"/>
<evidence type="ECO:0000256" key="4">
    <source>
        <dbReference type="ARBA" id="ARBA00022679"/>
    </source>
</evidence>
<dbReference type="GeneID" id="109486858"/>
<dbReference type="Pfam" id="PF13923">
    <property type="entry name" value="zf-C3HC4_2"/>
    <property type="match status" value="1"/>
</dbReference>
<dbReference type="AlphaFoldDB" id="A0A6P5ATB5"/>
<keyword evidence="4 9" id="KW-0808">Transferase</keyword>
<dbReference type="Gene3D" id="3.30.390.130">
    <property type="match status" value="1"/>
</dbReference>
<dbReference type="InterPro" id="IPR002589">
    <property type="entry name" value="Macro_dom"/>
</dbReference>
<keyword evidence="9" id="KW-0963">Cytoplasm</keyword>
<feature type="domain" description="Macro" evidence="12">
    <location>
        <begin position="262"/>
        <end position="444"/>
    </location>
</feature>
<dbReference type="Pfam" id="PF18102">
    <property type="entry name" value="DTC"/>
    <property type="match status" value="1"/>
</dbReference>
<dbReference type="RefSeq" id="XP_019646327.1">
    <property type="nucleotide sequence ID" value="XM_019790768.1"/>
</dbReference>
<keyword evidence="5 9" id="KW-0479">Metal-binding</keyword>
<evidence type="ECO:0000256" key="1">
    <source>
        <dbReference type="ARBA" id="ARBA00000900"/>
    </source>
</evidence>
<comment type="pathway">
    <text evidence="2 9">Protein modification; protein ubiquitination.</text>
</comment>
<evidence type="ECO:0000256" key="5">
    <source>
        <dbReference type="ARBA" id="ARBA00022723"/>
    </source>
</evidence>
<feature type="region of interest" description="Disordered" evidence="10">
    <location>
        <begin position="231"/>
        <end position="262"/>
    </location>
</feature>
<comment type="similarity">
    <text evidence="3 9">Belongs to the Deltex family.</text>
</comment>
<dbReference type="UniPathway" id="UPA00143"/>
<dbReference type="Gene3D" id="3.30.40.10">
    <property type="entry name" value="Zinc/RING finger domain, C3HC4 (zinc finger)"/>
    <property type="match status" value="1"/>
</dbReference>
<evidence type="ECO:0000259" key="12">
    <source>
        <dbReference type="PROSITE" id="PS51154"/>
    </source>
</evidence>
<feature type="compositionally biased region" description="Polar residues" evidence="10">
    <location>
        <begin position="63"/>
        <end position="84"/>
    </location>
</feature>
<feature type="compositionally biased region" description="Polar residues" evidence="10">
    <location>
        <begin position="235"/>
        <end position="258"/>
    </location>
</feature>
<dbReference type="GO" id="GO:0008270">
    <property type="term" value="F:zinc ion binding"/>
    <property type="evidence" value="ECO:0007669"/>
    <property type="project" value="UniProtKB-KW"/>
</dbReference>
<gene>
    <name evidence="14" type="primary">LOC109486858</name>
</gene>